<keyword evidence="7" id="KW-1185">Reference proteome</keyword>
<dbReference type="PANTHER" id="PTHR43359:SF1">
    <property type="entry name" value="FORMATE HYDROGENLYASE SUBUNIT 4-RELATED"/>
    <property type="match status" value="1"/>
</dbReference>
<dbReference type="PANTHER" id="PTHR43359">
    <property type="entry name" value="FORMATE HYDROGENLYASE SUBUNIT 4"/>
    <property type="match status" value="1"/>
</dbReference>
<organism evidence="6 7">
    <name type="scientific">Desulfuromonas versatilis</name>
    <dbReference type="NCBI Taxonomy" id="2802975"/>
    <lineage>
        <taxon>Bacteria</taxon>
        <taxon>Pseudomonadati</taxon>
        <taxon>Thermodesulfobacteriota</taxon>
        <taxon>Desulfuromonadia</taxon>
        <taxon>Desulfuromonadales</taxon>
        <taxon>Desulfuromonadaceae</taxon>
        <taxon>Desulfuromonas</taxon>
    </lineage>
</organism>
<reference evidence="6 7" key="1">
    <citation type="journal article" date="2016" name="C (Basel)">
        <title>Selective Growth of and Electricity Production by Marine Exoelectrogenic Bacteria in Self-Aggregated Hydrogel of Microbially Reduced Graphene Oxide.</title>
        <authorList>
            <person name="Yoshida N."/>
            <person name="Goto Y."/>
            <person name="Miyata Y."/>
        </authorList>
    </citation>
    <scope>NUCLEOTIDE SEQUENCE [LARGE SCALE GENOMIC DNA]</scope>
    <source>
        <strain evidence="6 7">NIT-T3</strain>
    </source>
</reference>
<reference evidence="6 7" key="2">
    <citation type="journal article" date="2021" name="Int. J. Syst. Evol. Microbiol.">
        <title>Isolation and Polyphasic Characterization of Desulfuromonas versatilis sp. Nov., an Electrogenic Bacteria Capable of Versatile Metabolism Isolated from a Graphene Oxide-Reducing Enrichment Culture.</title>
        <authorList>
            <person name="Xie L."/>
            <person name="Yoshida N."/>
            <person name="Ishii S."/>
            <person name="Meng L."/>
        </authorList>
    </citation>
    <scope>NUCLEOTIDE SEQUENCE [LARGE SCALE GENOMIC DNA]</scope>
    <source>
        <strain evidence="6 7">NIT-T3</strain>
    </source>
</reference>
<evidence type="ECO:0000313" key="6">
    <source>
        <dbReference type="EMBL" id="BCR03154.1"/>
    </source>
</evidence>
<evidence type="ECO:0000256" key="2">
    <source>
        <dbReference type="ARBA" id="ARBA00022692"/>
    </source>
</evidence>
<feature type="transmembrane region" description="Helical" evidence="5">
    <location>
        <begin position="261"/>
        <end position="284"/>
    </location>
</feature>
<dbReference type="InterPro" id="IPR052561">
    <property type="entry name" value="ComplexI_Subunit1"/>
</dbReference>
<gene>
    <name evidence="6" type="ORF">DESUT3_02230</name>
</gene>
<dbReference type="Proteomes" id="UP001319827">
    <property type="component" value="Chromosome"/>
</dbReference>
<keyword evidence="2 5" id="KW-0812">Transmembrane</keyword>
<feature type="transmembrane region" description="Helical" evidence="5">
    <location>
        <begin position="6"/>
        <end position="28"/>
    </location>
</feature>
<feature type="transmembrane region" description="Helical" evidence="5">
    <location>
        <begin position="296"/>
        <end position="318"/>
    </location>
</feature>
<dbReference type="InterPro" id="IPR001694">
    <property type="entry name" value="NADH_UbQ_OxRdtase_su1/FPO"/>
</dbReference>
<comment type="subcellular location">
    <subcellularLocation>
        <location evidence="1">Membrane</location>
        <topology evidence="1">Multi-pass membrane protein</topology>
    </subcellularLocation>
</comment>
<feature type="transmembrane region" description="Helical" evidence="5">
    <location>
        <begin position="188"/>
        <end position="211"/>
    </location>
</feature>
<evidence type="ECO:0000313" key="7">
    <source>
        <dbReference type="Proteomes" id="UP001319827"/>
    </source>
</evidence>
<sequence>MAEKVIFQLLIFPGGVFALLLGLLLSGVDRKVTARLQRRVGPPILQPVFDLGKLSLPGPPGQSRDRGGIFALAILLGIVAVALAAVPVLSAGIHGGGGFLLGLPEIGLLLAGPTVALVAGERFSGAHFGPVRFSRELALVLIWAGALLPVLLSVGLQVGAGSGETVAWSLAAIVRFQQEQGPLLFTPALWPAFLTYLFFIPAFAGEGPFGLCGAEAEFVEAPAHEFPKPVLGLYLILQALRTVAVLGLGVVLFFPPGPGEGMVVGLAGFVLKCLLLMLVSLTLVRATCGHLRIDQLFGLFWKWPVFLGLSSLVLVLIARSWP</sequence>
<feature type="transmembrane region" description="Helical" evidence="5">
    <location>
        <begin position="69"/>
        <end position="93"/>
    </location>
</feature>
<accession>A0ABN6DV76</accession>
<keyword evidence="4 5" id="KW-0472">Membrane</keyword>
<evidence type="ECO:0000256" key="5">
    <source>
        <dbReference type="SAM" id="Phobius"/>
    </source>
</evidence>
<keyword evidence="3 5" id="KW-1133">Transmembrane helix</keyword>
<evidence type="ECO:0000256" key="3">
    <source>
        <dbReference type="ARBA" id="ARBA00022989"/>
    </source>
</evidence>
<proteinExistence type="predicted"/>
<evidence type="ECO:0000256" key="4">
    <source>
        <dbReference type="ARBA" id="ARBA00023136"/>
    </source>
</evidence>
<dbReference type="Pfam" id="PF00146">
    <property type="entry name" value="NADHdh"/>
    <property type="match status" value="1"/>
</dbReference>
<evidence type="ECO:0000256" key="1">
    <source>
        <dbReference type="ARBA" id="ARBA00004141"/>
    </source>
</evidence>
<feature type="transmembrane region" description="Helical" evidence="5">
    <location>
        <begin position="231"/>
        <end position="255"/>
    </location>
</feature>
<protein>
    <submittedName>
        <fullName evidence="6">Hydrogenase</fullName>
    </submittedName>
</protein>
<feature type="transmembrane region" description="Helical" evidence="5">
    <location>
        <begin position="99"/>
        <end position="119"/>
    </location>
</feature>
<dbReference type="EMBL" id="AP024355">
    <property type="protein sequence ID" value="BCR03154.1"/>
    <property type="molecule type" value="Genomic_DNA"/>
</dbReference>
<feature type="transmembrane region" description="Helical" evidence="5">
    <location>
        <begin position="140"/>
        <end position="160"/>
    </location>
</feature>
<name>A0ABN6DV76_9BACT</name>